<dbReference type="Proteomes" id="UP000315389">
    <property type="component" value="Unassembled WGS sequence"/>
</dbReference>
<protein>
    <submittedName>
        <fullName evidence="2">Polyphosphate glucokinase</fullName>
    </submittedName>
</protein>
<dbReference type="AlphaFoldDB" id="A0A542ZVD1"/>
<dbReference type="Gene3D" id="3.30.420.40">
    <property type="match status" value="2"/>
</dbReference>
<dbReference type="InterPro" id="IPR043129">
    <property type="entry name" value="ATPase_NBD"/>
</dbReference>
<proteinExistence type="inferred from homology"/>
<reference evidence="2 3" key="1">
    <citation type="submission" date="2019-06" db="EMBL/GenBank/DDBJ databases">
        <title>Sequencing the genomes of 1000 actinobacteria strains.</title>
        <authorList>
            <person name="Klenk H.-P."/>
        </authorList>
    </citation>
    <scope>NUCLEOTIDE SEQUENCE [LARGE SCALE GENOMIC DNA]</scope>
    <source>
        <strain evidence="2 3">DSM 4813</strain>
    </source>
</reference>
<sequence>MSTHTSHSPAIPPTTVALGIDIGGTGIKGAPVDLASGDLLADRHRIPTPENSTPQAVGSVIAELVDHFDLPPEAPVGVAFPAPIRHGVIKFIANLDKSWKGVNLEDVVSQAVGRSVSVLNDADAAGYGEALYGAAKDEDGTILVLTLGTGIGSALIMNDVLVPNTEFGHLEMNGGDSEKEASAVSRERNGLDWDEWATGPLQQYFSMVDMLLSPDLIVVGGGVSKAHEKWLPLLRDISCPIIPAALRNNAGIAGAAAWAAGHIS</sequence>
<keyword evidence="2" id="KW-0418">Kinase</keyword>
<accession>A0A542ZVD1</accession>
<gene>
    <name evidence="2" type="ORF">FB461_0757</name>
</gene>
<dbReference type="CDD" id="cd24058">
    <property type="entry name" value="ASKHA_NBD_ROK_PPGK"/>
    <property type="match status" value="1"/>
</dbReference>
<evidence type="ECO:0000256" key="1">
    <source>
        <dbReference type="ARBA" id="ARBA00006479"/>
    </source>
</evidence>
<evidence type="ECO:0000313" key="2">
    <source>
        <dbReference type="EMBL" id="TQL64259.1"/>
    </source>
</evidence>
<dbReference type="PANTHER" id="PTHR18964:SF146">
    <property type="entry name" value="POLYPHOSPHATE GLUCOKINASE"/>
    <property type="match status" value="1"/>
</dbReference>
<keyword evidence="2" id="KW-0808">Transferase</keyword>
<dbReference type="RefSeq" id="WP_142119074.1">
    <property type="nucleotide sequence ID" value="NZ_BAAASV010000003.1"/>
</dbReference>
<organism evidence="2 3">
    <name type="scientific">Rarobacter faecitabidus</name>
    <dbReference type="NCBI Taxonomy" id="13243"/>
    <lineage>
        <taxon>Bacteria</taxon>
        <taxon>Bacillati</taxon>
        <taxon>Actinomycetota</taxon>
        <taxon>Actinomycetes</taxon>
        <taxon>Micrococcales</taxon>
        <taxon>Rarobacteraceae</taxon>
        <taxon>Rarobacter</taxon>
    </lineage>
</organism>
<evidence type="ECO:0000313" key="3">
    <source>
        <dbReference type="Proteomes" id="UP000315389"/>
    </source>
</evidence>
<dbReference type="Pfam" id="PF00480">
    <property type="entry name" value="ROK"/>
    <property type="match status" value="1"/>
</dbReference>
<dbReference type="SUPFAM" id="SSF53067">
    <property type="entry name" value="Actin-like ATPase domain"/>
    <property type="match status" value="1"/>
</dbReference>
<dbReference type="PANTHER" id="PTHR18964">
    <property type="entry name" value="ROK (REPRESSOR, ORF, KINASE) FAMILY"/>
    <property type="match status" value="1"/>
</dbReference>
<dbReference type="GO" id="GO:0016301">
    <property type="term" value="F:kinase activity"/>
    <property type="evidence" value="ECO:0007669"/>
    <property type="project" value="UniProtKB-KW"/>
</dbReference>
<comment type="caution">
    <text evidence="2">The sequence shown here is derived from an EMBL/GenBank/DDBJ whole genome shotgun (WGS) entry which is preliminary data.</text>
</comment>
<name>A0A542ZVD1_RARFA</name>
<dbReference type="EMBL" id="VFOS01000001">
    <property type="protein sequence ID" value="TQL64259.1"/>
    <property type="molecule type" value="Genomic_DNA"/>
</dbReference>
<comment type="similarity">
    <text evidence="1">Belongs to the ROK (NagC/XylR) family.</text>
</comment>
<keyword evidence="3" id="KW-1185">Reference proteome</keyword>
<dbReference type="InterPro" id="IPR000600">
    <property type="entry name" value="ROK"/>
</dbReference>
<dbReference type="OrthoDB" id="849313at2"/>
<dbReference type="NCBIfam" id="NF045942">
    <property type="entry name" value="PolPhglucPhase"/>
    <property type="match status" value="1"/>
</dbReference>